<dbReference type="RefSeq" id="WP_344509573.1">
    <property type="nucleotide sequence ID" value="NZ_BAAAQD010000022.1"/>
</dbReference>
<dbReference type="PANTHER" id="PTHR30055:SF151">
    <property type="entry name" value="TRANSCRIPTIONAL REGULATORY PROTEIN"/>
    <property type="match status" value="1"/>
</dbReference>
<dbReference type="InterPro" id="IPR036271">
    <property type="entry name" value="Tet_transcr_reg_TetR-rel_C_sf"/>
</dbReference>
<dbReference type="Proteomes" id="UP001501470">
    <property type="component" value="Unassembled WGS sequence"/>
</dbReference>
<dbReference type="PANTHER" id="PTHR30055">
    <property type="entry name" value="HTH-TYPE TRANSCRIPTIONAL REGULATOR RUTR"/>
    <property type="match status" value="1"/>
</dbReference>
<dbReference type="InterPro" id="IPR004111">
    <property type="entry name" value="Repressor_TetR_C"/>
</dbReference>
<evidence type="ECO:0000256" key="1">
    <source>
        <dbReference type="ARBA" id="ARBA00023015"/>
    </source>
</evidence>
<dbReference type="Gene3D" id="1.10.10.60">
    <property type="entry name" value="Homeodomain-like"/>
    <property type="match status" value="1"/>
</dbReference>
<dbReference type="InterPro" id="IPR050109">
    <property type="entry name" value="HTH-type_TetR-like_transc_reg"/>
</dbReference>
<dbReference type="SMART" id="SM00345">
    <property type="entry name" value="HTH_GNTR"/>
    <property type="match status" value="1"/>
</dbReference>
<dbReference type="SUPFAM" id="SSF48498">
    <property type="entry name" value="Tetracyclin repressor-like, C-terminal domain"/>
    <property type="match status" value="1"/>
</dbReference>
<dbReference type="Pfam" id="PF00392">
    <property type="entry name" value="GntR"/>
    <property type="match status" value="1"/>
</dbReference>
<dbReference type="SUPFAM" id="SSF46689">
    <property type="entry name" value="Homeodomain-like"/>
    <property type="match status" value="1"/>
</dbReference>
<evidence type="ECO:0000313" key="9">
    <source>
        <dbReference type="Proteomes" id="UP001501470"/>
    </source>
</evidence>
<evidence type="ECO:0000256" key="4">
    <source>
        <dbReference type="PROSITE-ProRule" id="PRU00335"/>
    </source>
</evidence>
<feature type="domain" description="HTH tetR-type" evidence="7">
    <location>
        <begin position="95"/>
        <end position="155"/>
    </location>
</feature>
<dbReference type="SUPFAM" id="SSF46785">
    <property type="entry name" value="Winged helix' DNA-binding domain"/>
    <property type="match status" value="1"/>
</dbReference>
<evidence type="ECO:0000259" key="6">
    <source>
        <dbReference type="PROSITE" id="PS50949"/>
    </source>
</evidence>
<feature type="domain" description="HTH gntR-type" evidence="6">
    <location>
        <begin position="5"/>
        <end position="73"/>
    </location>
</feature>
<sequence length="311" mass="33878">MADLEPPYRRIAADIRRRIGSGELSPGDPVPSARQITRDWGVAIATATKALAVLREEGLTMVRPGIGTVVTGRTAGARPGRTAHRRAAPDRGVPELTRARIVATAIGIAEAEGIAEVSMRRVAAELGVATMALYRHVRGKDELTLYMIDAAFGAVPLPAVPPPGWRPRLELAARLLWQLFRRHVWLAPTMSLTRPQPAMNGLRFTEWVLASLDGTPLSLTDRLHVHLLLFGYVRGLATTLEPEAEAERETGMTGNEWMDLGFGGAAVPSGVPVFERLIEIDDFDLDLDRLFVFGLDRLLDGLAVFIDTRGG</sequence>
<dbReference type="InterPro" id="IPR001647">
    <property type="entry name" value="HTH_TetR"/>
</dbReference>
<evidence type="ECO:0000313" key="8">
    <source>
        <dbReference type="EMBL" id="GAA1551794.1"/>
    </source>
</evidence>
<dbReference type="InterPro" id="IPR000524">
    <property type="entry name" value="Tscrpt_reg_HTH_GntR"/>
</dbReference>
<comment type="caution">
    <text evidence="8">The sequence shown here is derived from an EMBL/GenBank/DDBJ whole genome shotgun (WGS) entry which is preliminary data.</text>
</comment>
<evidence type="ECO:0000256" key="5">
    <source>
        <dbReference type="SAM" id="MobiDB-lite"/>
    </source>
</evidence>
<dbReference type="EMBL" id="BAAAQD010000022">
    <property type="protein sequence ID" value="GAA1551794.1"/>
    <property type="molecule type" value="Genomic_DNA"/>
</dbReference>
<protein>
    <submittedName>
        <fullName evidence="8">TetR/AcrR family transcriptional regulator C-terminal domain-containing protein</fullName>
    </submittedName>
</protein>
<dbReference type="Gene3D" id="1.10.357.10">
    <property type="entry name" value="Tetracycline Repressor, domain 2"/>
    <property type="match status" value="1"/>
</dbReference>
<dbReference type="Pfam" id="PF02909">
    <property type="entry name" value="TetR_C_1"/>
    <property type="match status" value="1"/>
</dbReference>
<dbReference type="PROSITE" id="PS50977">
    <property type="entry name" value="HTH_TETR_2"/>
    <property type="match status" value="1"/>
</dbReference>
<dbReference type="Gene3D" id="1.10.10.10">
    <property type="entry name" value="Winged helix-like DNA-binding domain superfamily/Winged helix DNA-binding domain"/>
    <property type="match status" value="1"/>
</dbReference>
<dbReference type="InterPro" id="IPR009057">
    <property type="entry name" value="Homeodomain-like_sf"/>
</dbReference>
<name>A0ABN2C2Z9_9ACTN</name>
<dbReference type="InterPro" id="IPR036388">
    <property type="entry name" value="WH-like_DNA-bd_sf"/>
</dbReference>
<reference evidence="8 9" key="1">
    <citation type="journal article" date="2019" name="Int. J. Syst. Evol. Microbiol.">
        <title>The Global Catalogue of Microorganisms (GCM) 10K type strain sequencing project: providing services to taxonomists for standard genome sequencing and annotation.</title>
        <authorList>
            <consortium name="The Broad Institute Genomics Platform"/>
            <consortium name="The Broad Institute Genome Sequencing Center for Infectious Disease"/>
            <person name="Wu L."/>
            <person name="Ma J."/>
        </authorList>
    </citation>
    <scope>NUCLEOTIDE SEQUENCE [LARGE SCALE GENOMIC DNA]</scope>
    <source>
        <strain evidence="8 9">JCM 15933</strain>
    </source>
</reference>
<gene>
    <name evidence="8" type="ORF">GCM10009827_085510</name>
</gene>
<evidence type="ECO:0000256" key="2">
    <source>
        <dbReference type="ARBA" id="ARBA00023125"/>
    </source>
</evidence>
<dbReference type="PROSITE" id="PS50949">
    <property type="entry name" value="HTH_GNTR"/>
    <property type="match status" value="1"/>
</dbReference>
<feature type="region of interest" description="Disordered" evidence="5">
    <location>
        <begin position="71"/>
        <end position="90"/>
    </location>
</feature>
<dbReference type="Pfam" id="PF00440">
    <property type="entry name" value="TetR_N"/>
    <property type="match status" value="1"/>
</dbReference>
<feature type="DNA-binding region" description="H-T-H motif" evidence="4">
    <location>
        <begin position="118"/>
        <end position="137"/>
    </location>
</feature>
<evidence type="ECO:0000259" key="7">
    <source>
        <dbReference type="PROSITE" id="PS50977"/>
    </source>
</evidence>
<keyword evidence="2 4" id="KW-0238">DNA-binding</keyword>
<evidence type="ECO:0000256" key="3">
    <source>
        <dbReference type="ARBA" id="ARBA00023163"/>
    </source>
</evidence>
<proteinExistence type="predicted"/>
<keyword evidence="3" id="KW-0804">Transcription</keyword>
<organism evidence="8 9">
    <name type="scientific">Dactylosporangium maewongense</name>
    <dbReference type="NCBI Taxonomy" id="634393"/>
    <lineage>
        <taxon>Bacteria</taxon>
        <taxon>Bacillati</taxon>
        <taxon>Actinomycetota</taxon>
        <taxon>Actinomycetes</taxon>
        <taxon>Micromonosporales</taxon>
        <taxon>Micromonosporaceae</taxon>
        <taxon>Dactylosporangium</taxon>
    </lineage>
</organism>
<accession>A0ABN2C2Z9</accession>
<keyword evidence="1" id="KW-0805">Transcription regulation</keyword>
<keyword evidence="9" id="KW-1185">Reference proteome</keyword>
<dbReference type="InterPro" id="IPR036390">
    <property type="entry name" value="WH_DNA-bd_sf"/>
</dbReference>